<keyword evidence="4" id="KW-1185">Reference proteome</keyword>
<feature type="compositionally biased region" description="Polar residues" evidence="1">
    <location>
        <begin position="35"/>
        <end position="44"/>
    </location>
</feature>
<reference evidence="3 4" key="1">
    <citation type="journal article" date="2019" name="Nat. Ecol. Evol.">
        <title>Megaphylogeny resolves global patterns of mushroom evolution.</title>
        <authorList>
            <person name="Varga T."/>
            <person name="Krizsan K."/>
            <person name="Foldi C."/>
            <person name="Dima B."/>
            <person name="Sanchez-Garcia M."/>
            <person name="Sanchez-Ramirez S."/>
            <person name="Szollosi G.J."/>
            <person name="Szarkandi J.G."/>
            <person name="Papp V."/>
            <person name="Albert L."/>
            <person name="Andreopoulos W."/>
            <person name="Angelini C."/>
            <person name="Antonin V."/>
            <person name="Barry K.W."/>
            <person name="Bougher N.L."/>
            <person name="Buchanan P."/>
            <person name="Buyck B."/>
            <person name="Bense V."/>
            <person name="Catcheside P."/>
            <person name="Chovatia M."/>
            <person name="Cooper J."/>
            <person name="Damon W."/>
            <person name="Desjardin D."/>
            <person name="Finy P."/>
            <person name="Geml J."/>
            <person name="Haridas S."/>
            <person name="Hughes K."/>
            <person name="Justo A."/>
            <person name="Karasinski D."/>
            <person name="Kautmanova I."/>
            <person name="Kiss B."/>
            <person name="Kocsube S."/>
            <person name="Kotiranta H."/>
            <person name="LaButti K.M."/>
            <person name="Lechner B.E."/>
            <person name="Liimatainen K."/>
            <person name="Lipzen A."/>
            <person name="Lukacs Z."/>
            <person name="Mihaltcheva S."/>
            <person name="Morgado L.N."/>
            <person name="Niskanen T."/>
            <person name="Noordeloos M.E."/>
            <person name="Ohm R.A."/>
            <person name="Ortiz-Santana B."/>
            <person name="Ovrebo C."/>
            <person name="Racz N."/>
            <person name="Riley R."/>
            <person name="Savchenko A."/>
            <person name="Shiryaev A."/>
            <person name="Soop K."/>
            <person name="Spirin V."/>
            <person name="Szebenyi C."/>
            <person name="Tomsovsky M."/>
            <person name="Tulloss R.E."/>
            <person name="Uehling J."/>
            <person name="Grigoriev I.V."/>
            <person name="Vagvolgyi C."/>
            <person name="Papp T."/>
            <person name="Martin F.M."/>
            <person name="Miettinen O."/>
            <person name="Hibbett D.S."/>
            <person name="Nagy L.G."/>
        </authorList>
    </citation>
    <scope>NUCLEOTIDE SEQUENCE [LARGE SCALE GENOMIC DNA]</scope>
    <source>
        <strain evidence="3 4">OMC1185</strain>
    </source>
</reference>
<dbReference type="InterPro" id="IPR011009">
    <property type="entry name" value="Kinase-like_dom_sf"/>
</dbReference>
<evidence type="ECO:0000313" key="4">
    <source>
        <dbReference type="Proteomes" id="UP000305948"/>
    </source>
</evidence>
<evidence type="ECO:0000313" key="3">
    <source>
        <dbReference type="EMBL" id="TFK46555.1"/>
    </source>
</evidence>
<evidence type="ECO:0000259" key="2">
    <source>
        <dbReference type="Pfam" id="PF17667"/>
    </source>
</evidence>
<proteinExistence type="predicted"/>
<dbReference type="AlphaFoldDB" id="A0A5C3MP47"/>
<dbReference type="PANTHER" id="PTHR38248">
    <property type="entry name" value="FUNK1 6"/>
    <property type="match status" value="1"/>
</dbReference>
<dbReference type="EMBL" id="ML213529">
    <property type="protein sequence ID" value="TFK46555.1"/>
    <property type="molecule type" value="Genomic_DNA"/>
</dbReference>
<dbReference type="PANTHER" id="PTHR38248:SF2">
    <property type="entry name" value="FUNK1 11"/>
    <property type="match status" value="1"/>
</dbReference>
<feature type="domain" description="Fungal-type protein kinase" evidence="2">
    <location>
        <begin position="231"/>
        <end position="381"/>
    </location>
</feature>
<dbReference type="Proteomes" id="UP000305948">
    <property type="component" value="Unassembled WGS sequence"/>
</dbReference>
<dbReference type="Pfam" id="PF17667">
    <property type="entry name" value="Pkinase_fungal"/>
    <property type="match status" value="1"/>
</dbReference>
<sequence length="555" mass="62476">MPWNTVPAERKSGANGTKHKAGSDAFVPFKRSKTYPGSKSNSRTAEFGMSVDESDHDPSPNAQVVSYASHRLLSSLAINQSFQFIMHDSAVSLWWIDRCSIIASDSIDLVADYLVVLLDIVQCLRENKRGQDRQPYTDLSRPDLPPIASARLDETPPPLGLGSLTHSMDVAPTTNSDQHSIAPDMSLGVVTKVSRKEEHHNDEARAFTREYQVARGDDDDTERLPGHSTVLRTPDDYNDDGAEQMAKVYRPRRKEHRCRLLHLLSFARMEYIHQLSNEEFMSAFYDCFRCHGRSWLIGIHHRDICENNLLFTRVGGHVVGVLNDLDMCIVRRDGSSPEYELTGTIPFMAYALLLALGKGDSVPHLYEHDVESFAYVGLWICARYKEGKLTVHGAYRDWMATVAPPFIAGLKRGHLTRPAPATESHTGHFAAIMALTLEASRCISRADERGVEQSSRQEAPLEPPQVYFERLCGLLDTEIKSMDSKYDEYLQAVARIMEDYQAPHVLGLWRSWQDLLSTRHVERRPGRTEAVGEHGCGVSEAGVWYEGRQSYRCAV</sequence>
<feature type="region of interest" description="Disordered" evidence="1">
    <location>
        <begin position="1"/>
        <end position="62"/>
    </location>
</feature>
<name>A0A5C3MP47_9AGAM</name>
<feature type="region of interest" description="Disordered" evidence="1">
    <location>
        <begin position="130"/>
        <end position="161"/>
    </location>
</feature>
<accession>A0A5C3MP47</accession>
<gene>
    <name evidence="3" type="ORF">OE88DRAFT_1667588</name>
</gene>
<evidence type="ECO:0000256" key="1">
    <source>
        <dbReference type="SAM" id="MobiDB-lite"/>
    </source>
</evidence>
<protein>
    <recommendedName>
        <fullName evidence="2">Fungal-type protein kinase domain-containing protein</fullName>
    </recommendedName>
</protein>
<dbReference type="SUPFAM" id="SSF56112">
    <property type="entry name" value="Protein kinase-like (PK-like)"/>
    <property type="match status" value="1"/>
</dbReference>
<dbReference type="OrthoDB" id="5584477at2759"/>
<organism evidence="3 4">
    <name type="scientific">Heliocybe sulcata</name>
    <dbReference type="NCBI Taxonomy" id="5364"/>
    <lineage>
        <taxon>Eukaryota</taxon>
        <taxon>Fungi</taxon>
        <taxon>Dikarya</taxon>
        <taxon>Basidiomycota</taxon>
        <taxon>Agaricomycotina</taxon>
        <taxon>Agaricomycetes</taxon>
        <taxon>Gloeophyllales</taxon>
        <taxon>Gloeophyllaceae</taxon>
        <taxon>Heliocybe</taxon>
    </lineage>
</organism>
<dbReference type="InterPro" id="IPR040976">
    <property type="entry name" value="Pkinase_fungal"/>
</dbReference>